<proteinExistence type="predicted"/>
<feature type="signal peptide" evidence="2">
    <location>
        <begin position="1"/>
        <end position="18"/>
    </location>
</feature>
<evidence type="ECO:0000256" key="2">
    <source>
        <dbReference type="SAM" id="SignalP"/>
    </source>
</evidence>
<evidence type="ECO:0000256" key="1">
    <source>
        <dbReference type="SAM" id="MobiDB-lite"/>
    </source>
</evidence>
<name>A0ABR3R6C8_9PLEO</name>
<feature type="compositionally biased region" description="Polar residues" evidence="1">
    <location>
        <begin position="469"/>
        <end position="482"/>
    </location>
</feature>
<protein>
    <recommendedName>
        <fullName evidence="3">DUF1996 domain-containing protein</fullName>
    </recommendedName>
</protein>
<sequence>MHANLFAVAATLAATASAFDCSGHYFSFFNRAGPMSYQRLDPALFPGQESPHLHSFDGGNALSASSNFDGQMGSTCTTARIKPDKSLYWRPTLFWNGNNTGFYRVPEQAAKIYYKSGDGSSWANVTEFPEDFNMIAGDPFKRSDGDNPAGVRWACHQPNGGGDSIFSNNFPTGFQSCDYGFASEVTFPSCWNGNKPDPANPSAHMAYPTNGGVGLENCPTTHRAARFPTIFIEFWYDISSFNGQYSSSSSPWVLSNGDPTGYGMHADFLNGWEKGVLAKATAETGGCDCGCGCGNDEMKTCFGADNVNDDGDSSFKQCSASTSDSVTKVDKLPGCNPIQSGPARATIASGAGCDATAVATSGLASATSAAASKASSVASEAASAISSAYSDVFSATIPAGASVTASTHASSAASSAAGSSSSLTRRTRSSSVAVNISLANKGYAGDGYAVPTSTPVAAESEYDEYPTGKASSTPAAVKSSHSVPYPYGNGNSTVAPTATGHYTGVSSKSHGHNHSKFHKTSSAVPADNTGYPVAPSDGGKTAGAEEASCKTPVTVTYTPTVYVTAAGANATSHDGTSFITVTQTSTITVQATLRATASGYKF</sequence>
<feature type="domain" description="DUF1996" evidence="3">
    <location>
        <begin position="41"/>
        <end position="272"/>
    </location>
</feature>
<evidence type="ECO:0000313" key="4">
    <source>
        <dbReference type="EMBL" id="KAL1599990.1"/>
    </source>
</evidence>
<gene>
    <name evidence="4" type="ORF">SLS59_006063</name>
</gene>
<dbReference type="Pfam" id="PF09362">
    <property type="entry name" value="DUF1996"/>
    <property type="match status" value="1"/>
</dbReference>
<dbReference type="PANTHER" id="PTHR43662">
    <property type="match status" value="1"/>
</dbReference>
<dbReference type="InterPro" id="IPR018535">
    <property type="entry name" value="DUF1996"/>
</dbReference>
<evidence type="ECO:0000259" key="3">
    <source>
        <dbReference type="Pfam" id="PF09362"/>
    </source>
</evidence>
<accession>A0ABR3R6C8</accession>
<dbReference type="PANTHER" id="PTHR43662:SF5">
    <property type="entry name" value="DUF1996 DOMAIN-CONTAINING PROTEIN"/>
    <property type="match status" value="1"/>
</dbReference>
<evidence type="ECO:0000313" key="5">
    <source>
        <dbReference type="Proteomes" id="UP001521222"/>
    </source>
</evidence>
<keyword evidence="5" id="KW-1185">Reference proteome</keyword>
<organism evidence="4 5">
    <name type="scientific">Nothophoma quercina</name>
    <dbReference type="NCBI Taxonomy" id="749835"/>
    <lineage>
        <taxon>Eukaryota</taxon>
        <taxon>Fungi</taxon>
        <taxon>Dikarya</taxon>
        <taxon>Ascomycota</taxon>
        <taxon>Pezizomycotina</taxon>
        <taxon>Dothideomycetes</taxon>
        <taxon>Pleosporomycetidae</taxon>
        <taxon>Pleosporales</taxon>
        <taxon>Pleosporineae</taxon>
        <taxon>Didymellaceae</taxon>
        <taxon>Nothophoma</taxon>
    </lineage>
</organism>
<dbReference type="EMBL" id="JAKIXB020000019">
    <property type="protein sequence ID" value="KAL1599990.1"/>
    <property type="molecule type" value="Genomic_DNA"/>
</dbReference>
<keyword evidence="2" id="KW-0732">Signal</keyword>
<feature type="chain" id="PRO_5045713403" description="DUF1996 domain-containing protein" evidence="2">
    <location>
        <begin position="19"/>
        <end position="602"/>
    </location>
</feature>
<feature type="region of interest" description="Disordered" evidence="1">
    <location>
        <begin position="460"/>
        <end position="528"/>
    </location>
</feature>
<dbReference type="Proteomes" id="UP001521222">
    <property type="component" value="Unassembled WGS sequence"/>
</dbReference>
<feature type="compositionally biased region" description="Basic residues" evidence="1">
    <location>
        <begin position="509"/>
        <end position="519"/>
    </location>
</feature>
<reference evidence="4 5" key="1">
    <citation type="submission" date="2024-02" db="EMBL/GenBank/DDBJ databases">
        <title>De novo assembly and annotation of 12 fungi associated with fruit tree decline syndrome in Ontario, Canada.</title>
        <authorList>
            <person name="Sulman M."/>
            <person name="Ellouze W."/>
            <person name="Ilyukhin E."/>
        </authorList>
    </citation>
    <scope>NUCLEOTIDE SEQUENCE [LARGE SCALE GENOMIC DNA]</scope>
    <source>
        <strain evidence="4 5">M97-236</strain>
    </source>
</reference>
<comment type="caution">
    <text evidence="4">The sequence shown here is derived from an EMBL/GenBank/DDBJ whole genome shotgun (WGS) entry which is preliminary data.</text>
</comment>